<dbReference type="InterPro" id="IPR011234">
    <property type="entry name" value="Fumarylacetoacetase-like_C"/>
</dbReference>
<reference evidence="4" key="1">
    <citation type="submission" date="2020-05" db="EMBL/GenBank/DDBJ databases">
        <authorList>
            <person name="Chiriac C."/>
            <person name="Salcher M."/>
            <person name="Ghai R."/>
            <person name="Kavagutti S V."/>
        </authorList>
    </citation>
    <scope>NUCLEOTIDE SEQUENCE</scope>
</reference>
<dbReference type="Gene3D" id="3.90.850.10">
    <property type="entry name" value="Fumarylacetoacetase-like, C-terminal domain"/>
    <property type="match status" value="1"/>
</dbReference>
<dbReference type="AlphaFoldDB" id="A0A6J6ZWX6"/>
<protein>
    <submittedName>
        <fullName evidence="4">Unannotated protein</fullName>
    </submittedName>
</protein>
<dbReference type="GO" id="GO:0044281">
    <property type="term" value="P:small molecule metabolic process"/>
    <property type="evidence" value="ECO:0007669"/>
    <property type="project" value="UniProtKB-ARBA"/>
</dbReference>
<accession>A0A6J6ZWX6</accession>
<dbReference type="EMBL" id="CAFABK010000012">
    <property type="protein sequence ID" value="CAB4825032.1"/>
    <property type="molecule type" value="Genomic_DNA"/>
</dbReference>
<dbReference type="GO" id="GO:0046872">
    <property type="term" value="F:metal ion binding"/>
    <property type="evidence" value="ECO:0007669"/>
    <property type="project" value="UniProtKB-KW"/>
</dbReference>
<dbReference type="InterPro" id="IPR036663">
    <property type="entry name" value="Fumarylacetoacetase_C_sf"/>
</dbReference>
<evidence type="ECO:0000259" key="3">
    <source>
        <dbReference type="Pfam" id="PF01557"/>
    </source>
</evidence>
<dbReference type="SUPFAM" id="SSF56529">
    <property type="entry name" value="FAH"/>
    <property type="match status" value="1"/>
</dbReference>
<gene>
    <name evidence="4" type="ORF">UFOPK3204_00426</name>
</gene>
<evidence type="ECO:0000256" key="2">
    <source>
        <dbReference type="ARBA" id="ARBA00022723"/>
    </source>
</evidence>
<keyword evidence="2" id="KW-0479">Metal-binding</keyword>
<name>A0A6J6ZWX6_9ZZZZ</name>
<evidence type="ECO:0000313" key="4">
    <source>
        <dbReference type="EMBL" id="CAB4825032.1"/>
    </source>
</evidence>
<evidence type="ECO:0000256" key="1">
    <source>
        <dbReference type="ARBA" id="ARBA00010211"/>
    </source>
</evidence>
<dbReference type="GO" id="GO:0003824">
    <property type="term" value="F:catalytic activity"/>
    <property type="evidence" value="ECO:0007669"/>
    <property type="project" value="InterPro"/>
</dbReference>
<proteinExistence type="inferred from homology"/>
<comment type="similarity">
    <text evidence="1">Belongs to the FAH family.</text>
</comment>
<dbReference type="InterPro" id="IPR051121">
    <property type="entry name" value="FAH"/>
</dbReference>
<organism evidence="4">
    <name type="scientific">freshwater metagenome</name>
    <dbReference type="NCBI Taxonomy" id="449393"/>
    <lineage>
        <taxon>unclassified sequences</taxon>
        <taxon>metagenomes</taxon>
        <taxon>ecological metagenomes</taxon>
    </lineage>
</organism>
<sequence>MKLATARIEGSTRAVRVEGDALIDLGHADLGELLARPDWKNYAATTQGASYPIEGTEFATLISRPSKVVCVGLNYRNHITEMGRDLPEHPTLFSKFSDTLIGATDDIMRPAETDSFDWEVELAVVIGTTVRRASTKQAEEAIAGFSVLNDITCRDWQFRTREWLQGKNWDSTTPVGPYLVTPDELPGGVRPKVDVSLSVDGAVMQSDNTGDLLFDPVYLVEYISKMIRLNPGDIIATGTPGGVGHARKPEVYLHGGEFVVAEIAGIGALANHVRADAS</sequence>
<dbReference type="PANTHER" id="PTHR42796">
    <property type="entry name" value="FUMARYLACETOACETATE HYDROLASE DOMAIN-CONTAINING PROTEIN 2A-RELATED"/>
    <property type="match status" value="1"/>
</dbReference>
<feature type="domain" description="Fumarylacetoacetase-like C-terminal" evidence="3">
    <location>
        <begin position="67"/>
        <end position="274"/>
    </location>
</feature>
<dbReference type="PANTHER" id="PTHR42796:SF4">
    <property type="entry name" value="FUMARYLACETOACETATE HYDROLASE DOMAIN-CONTAINING PROTEIN 2A"/>
    <property type="match status" value="1"/>
</dbReference>
<dbReference type="Pfam" id="PF01557">
    <property type="entry name" value="FAA_hydrolase"/>
    <property type="match status" value="1"/>
</dbReference>